<keyword evidence="1" id="KW-0472">Membrane</keyword>
<evidence type="ECO:0000313" key="3">
    <source>
        <dbReference type="Proteomes" id="UP000622610"/>
    </source>
</evidence>
<name>A0A917JH99_9ENTE</name>
<dbReference type="NCBIfam" id="NF033218">
    <property type="entry name" value="anchor_AmaP"/>
    <property type="match status" value="1"/>
</dbReference>
<keyword evidence="1" id="KW-1133">Transmembrane helix</keyword>
<evidence type="ECO:0000256" key="1">
    <source>
        <dbReference type="SAM" id="Phobius"/>
    </source>
</evidence>
<keyword evidence="1" id="KW-0812">Transmembrane</keyword>
<feature type="transmembrane region" description="Helical" evidence="1">
    <location>
        <begin position="48"/>
        <end position="74"/>
    </location>
</feature>
<dbReference type="Proteomes" id="UP000622610">
    <property type="component" value="Unassembled WGS sequence"/>
</dbReference>
<evidence type="ECO:0000313" key="2">
    <source>
        <dbReference type="EMBL" id="GGI65249.1"/>
    </source>
</evidence>
<accession>A0A917JH99</accession>
<organism evidence="2 3">
    <name type="scientific">Enterococcus alcedinis</name>
    <dbReference type="NCBI Taxonomy" id="1274384"/>
    <lineage>
        <taxon>Bacteria</taxon>
        <taxon>Bacillati</taxon>
        <taxon>Bacillota</taxon>
        <taxon>Bacilli</taxon>
        <taxon>Lactobacillales</taxon>
        <taxon>Enterococcaceae</taxon>
        <taxon>Enterococcus</taxon>
    </lineage>
</organism>
<reference evidence="2" key="1">
    <citation type="journal article" date="2014" name="Int. J. Syst. Evol. Microbiol.">
        <title>Complete genome sequence of Corynebacterium casei LMG S-19264T (=DSM 44701T), isolated from a smear-ripened cheese.</title>
        <authorList>
            <consortium name="US DOE Joint Genome Institute (JGI-PGF)"/>
            <person name="Walter F."/>
            <person name="Albersmeier A."/>
            <person name="Kalinowski J."/>
            <person name="Ruckert C."/>
        </authorList>
    </citation>
    <scope>NUCLEOTIDE SEQUENCE</scope>
    <source>
        <strain evidence="2">CCM 8433</strain>
    </source>
</reference>
<sequence length="188" mass="21496">MTKTKKIICILLNLIFFLYLVIVSLSLYPIMALPVNLHFFTQLILGNVLILQVLFWLSMVLGICSILLFLYIIFYPKSESQFTVSGSDGSLTIDKKAIEGLTKASLNEKNFVSSPKVKVRAIRKKLHIKVIGELKRTSNLIDQEVVWKNQLKHDIKQLVGSDKGITIDIDFRDLYKEKISDKKEPRVV</sequence>
<comment type="caution">
    <text evidence="2">The sequence shown here is derived from an EMBL/GenBank/DDBJ whole genome shotgun (WGS) entry which is preliminary data.</text>
</comment>
<dbReference type="AlphaFoldDB" id="A0A917JH99"/>
<gene>
    <name evidence="2" type="ORF">GCM10011482_09030</name>
</gene>
<keyword evidence="3" id="KW-1185">Reference proteome</keyword>
<proteinExistence type="predicted"/>
<evidence type="ECO:0008006" key="4">
    <source>
        <dbReference type="Google" id="ProtNLM"/>
    </source>
</evidence>
<protein>
    <recommendedName>
        <fullName evidence="4">Alkaline shock response membrane anchor protein AmaP</fullName>
    </recommendedName>
</protein>
<feature type="transmembrane region" description="Helical" evidence="1">
    <location>
        <begin position="7"/>
        <end position="28"/>
    </location>
</feature>
<dbReference type="RefSeq" id="WP_188367083.1">
    <property type="nucleotide sequence ID" value="NZ_BMDT01000002.1"/>
</dbReference>
<reference evidence="2" key="2">
    <citation type="submission" date="2020-09" db="EMBL/GenBank/DDBJ databases">
        <authorList>
            <person name="Sun Q."/>
            <person name="Sedlacek I."/>
        </authorList>
    </citation>
    <scope>NUCLEOTIDE SEQUENCE</scope>
    <source>
        <strain evidence="2">CCM 8433</strain>
    </source>
</reference>
<dbReference type="EMBL" id="BMDT01000002">
    <property type="protein sequence ID" value="GGI65249.1"/>
    <property type="molecule type" value="Genomic_DNA"/>
</dbReference>